<proteinExistence type="predicted"/>
<dbReference type="PANTHER" id="PTHR20914:SF26">
    <property type="entry name" value="PHOSPHOLIPASE A2 INHIBITOR CNF-LIKE"/>
    <property type="match status" value="1"/>
</dbReference>
<keyword evidence="3 4" id="KW-0732">Signal</keyword>
<dbReference type="SUPFAM" id="SSF57302">
    <property type="entry name" value="Snake toxin-like"/>
    <property type="match status" value="2"/>
</dbReference>
<evidence type="ECO:0000256" key="4">
    <source>
        <dbReference type="SAM" id="SignalP"/>
    </source>
</evidence>
<sequence length="211" mass="22908">MFFFPLIVGIWNLQKVHTLQCLECTPDTFGSCTETTKECPSQYHQCASARLVMFLEGTKFPGIDAKSCALAEVCVDGSFNFGATKGVYKTKCCSGELCNNYTVSDSDSTPNGKKCFSCVGQDCNRTLNCEGNEDHCIKATMNVGGNSQTMKGCASELVCSDKLSTVLNQFKGLELNSGIECCQGDYCNSAIKTSASLPLLLVPLSYVVWFY</sequence>
<dbReference type="InParanoid" id="A0A2I4CZA7"/>
<dbReference type="Pfam" id="PF00021">
    <property type="entry name" value="UPAR_LY6"/>
    <property type="match status" value="2"/>
</dbReference>
<feature type="chain" id="PRO_5014191081" evidence="4">
    <location>
        <begin position="19"/>
        <end position="211"/>
    </location>
</feature>
<dbReference type="FunCoup" id="A0A2I4CZA7">
    <property type="interactions" value="622"/>
</dbReference>
<accession>A0A2I4CZA7</accession>
<dbReference type="InterPro" id="IPR018363">
    <property type="entry name" value="CD59_antigen_CS"/>
</dbReference>
<dbReference type="Proteomes" id="UP000192220">
    <property type="component" value="Unplaced"/>
</dbReference>
<keyword evidence="2" id="KW-0964">Secreted</keyword>
<dbReference type="InterPro" id="IPR050918">
    <property type="entry name" value="CNF-like_PLA2_Inhibitor"/>
</dbReference>
<protein>
    <submittedName>
        <fullName evidence="7">Ly6/PLAUR domain-containing protein 8</fullName>
    </submittedName>
</protein>
<dbReference type="OrthoDB" id="5945173at2759"/>
<dbReference type="Gene3D" id="2.10.60.10">
    <property type="entry name" value="CD59"/>
    <property type="match status" value="2"/>
</dbReference>
<organism evidence="6 7">
    <name type="scientific">Austrofundulus limnaeus</name>
    <name type="common">Annual killifish</name>
    <dbReference type="NCBI Taxonomy" id="52670"/>
    <lineage>
        <taxon>Eukaryota</taxon>
        <taxon>Metazoa</taxon>
        <taxon>Chordata</taxon>
        <taxon>Craniata</taxon>
        <taxon>Vertebrata</taxon>
        <taxon>Euteleostomi</taxon>
        <taxon>Actinopterygii</taxon>
        <taxon>Neopterygii</taxon>
        <taxon>Teleostei</taxon>
        <taxon>Neoteleostei</taxon>
        <taxon>Acanthomorphata</taxon>
        <taxon>Ovalentaria</taxon>
        <taxon>Atherinomorphae</taxon>
        <taxon>Cyprinodontiformes</taxon>
        <taxon>Rivulidae</taxon>
        <taxon>Austrofundulus</taxon>
    </lineage>
</organism>
<evidence type="ECO:0000256" key="1">
    <source>
        <dbReference type="ARBA" id="ARBA00004613"/>
    </source>
</evidence>
<evidence type="ECO:0000313" key="6">
    <source>
        <dbReference type="Proteomes" id="UP000192220"/>
    </source>
</evidence>
<dbReference type="SMART" id="SM00134">
    <property type="entry name" value="LU"/>
    <property type="match status" value="2"/>
</dbReference>
<evidence type="ECO:0000313" key="7">
    <source>
        <dbReference type="RefSeq" id="XP_013885323.1"/>
    </source>
</evidence>
<feature type="domain" description="UPAR/Ly6" evidence="5">
    <location>
        <begin position="114"/>
        <end position="198"/>
    </location>
</feature>
<dbReference type="InterPro" id="IPR045860">
    <property type="entry name" value="Snake_toxin-like_sf"/>
</dbReference>
<dbReference type="GO" id="GO:0005576">
    <property type="term" value="C:extracellular region"/>
    <property type="evidence" value="ECO:0007669"/>
    <property type="project" value="UniProtKB-SubCell"/>
</dbReference>
<comment type="subcellular location">
    <subcellularLocation>
        <location evidence="1">Secreted</location>
    </subcellularLocation>
</comment>
<dbReference type="GeneID" id="106533527"/>
<reference evidence="7" key="1">
    <citation type="submission" date="2025-08" db="UniProtKB">
        <authorList>
            <consortium name="RefSeq"/>
        </authorList>
    </citation>
    <scope>IDENTIFICATION</scope>
    <source>
        <strain evidence="7">Quisiro</strain>
        <tissue evidence="7">Liver</tissue>
    </source>
</reference>
<gene>
    <name evidence="7" type="primary">LOC106533527</name>
</gene>
<dbReference type="PANTHER" id="PTHR20914">
    <property type="entry name" value="LY6/PLAUR DOMAIN-CONTAINING PROTEIN 8"/>
    <property type="match status" value="1"/>
</dbReference>
<evidence type="ECO:0000259" key="5">
    <source>
        <dbReference type="SMART" id="SM00134"/>
    </source>
</evidence>
<dbReference type="KEGG" id="alim:106533527"/>
<name>A0A2I4CZA7_AUSLI</name>
<feature type="signal peptide" evidence="4">
    <location>
        <begin position="1"/>
        <end position="18"/>
    </location>
</feature>
<evidence type="ECO:0000256" key="3">
    <source>
        <dbReference type="ARBA" id="ARBA00022729"/>
    </source>
</evidence>
<dbReference type="RefSeq" id="XP_013885323.1">
    <property type="nucleotide sequence ID" value="XM_014029869.1"/>
</dbReference>
<keyword evidence="6" id="KW-1185">Reference proteome</keyword>
<dbReference type="AlphaFoldDB" id="A0A2I4CZA7"/>
<dbReference type="PROSITE" id="PS00983">
    <property type="entry name" value="LY6_UPAR"/>
    <property type="match status" value="1"/>
</dbReference>
<evidence type="ECO:0000256" key="2">
    <source>
        <dbReference type="ARBA" id="ARBA00022525"/>
    </source>
</evidence>
<dbReference type="InterPro" id="IPR016054">
    <property type="entry name" value="LY6_UPA_recep-like"/>
</dbReference>
<feature type="domain" description="UPAR/Ly6" evidence="5">
    <location>
        <begin position="19"/>
        <end position="104"/>
    </location>
</feature>